<evidence type="ECO:0000256" key="2">
    <source>
        <dbReference type="ARBA" id="ARBA00022763"/>
    </source>
</evidence>
<dbReference type="InterPro" id="IPR047249">
    <property type="entry name" value="BRCT_p53bp1-like_rpt1"/>
</dbReference>
<feature type="compositionally biased region" description="Basic and acidic residues" evidence="4">
    <location>
        <begin position="1"/>
        <end position="11"/>
    </location>
</feature>
<feature type="compositionally biased region" description="Acidic residues" evidence="4">
    <location>
        <begin position="221"/>
        <end position="235"/>
    </location>
</feature>
<keyword evidence="2" id="KW-0227">DNA damage</keyword>
<dbReference type="InterPro" id="IPR047252">
    <property type="entry name" value="TP53BP1-like"/>
</dbReference>
<feature type="compositionally biased region" description="Low complexity" evidence="4">
    <location>
        <begin position="479"/>
        <end position="501"/>
    </location>
</feature>
<evidence type="ECO:0000313" key="6">
    <source>
        <dbReference type="EMBL" id="TMW64941.1"/>
    </source>
</evidence>
<dbReference type="CDD" id="cd17724">
    <property type="entry name" value="BRCT_p53bp1_rpt2"/>
    <property type="match status" value="1"/>
</dbReference>
<feature type="domain" description="BRCT" evidence="5">
    <location>
        <begin position="632"/>
        <end position="718"/>
    </location>
</feature>
<name>A0A8K1CJU5_PYTOL</name>
<feature type="compositionally biased region" description="Basic and acidic residues" evidence="4">
    <location>
        <begin position="273"/>
        <end position="282"/>
    </location>
</feature>
<dbReference type="InterPro" id="IPR036420">
    <property type="entry name" value="BRCT_dom_sf"/>
</dbReference>
<gene>
    <name evidence="6" type="ORF">Poli38472_009108</name>
</gene>
<dbReference type="GO" id="GO:0000077">
    <property type="term" value="P:DNA damage checkpoint signaling"/>
    <property type="evidence" value="ECO:0007669"/>
    <property type="project" value="TreeGrafter"/>
</dbReference>
<feature type="region of interest" description="Disordered" evidence="4">
    <location>
        <begin position="473"/>
        <end position="604"/>
    </location>
</feature>
<feature type="compositionally biased region" description="Basic and acidic residues" evidence="4">
    <location>
        <begin position="142"/>
        <end position="152"/>
    </location>
</feature>
<feature type="compositionally biased region" description="Basic and acidic residues" evidence="4">
    <location>
        <begin position="22"/>
        <end position="31"/>
    </location>
</feature>
<feature type="compositionally biased region" description="Basic and acidic residues" evidence="4">
    <location>
        <begin position="44"/>
        <end position="57"/>
    </location>
</feature>
<sequence length="979" mass="107423">MNPREWRREAFQRPVEPQAMRADGEGRHSLDIDPLSDFAAFSPRENESFARTNRGEDDVTSQQCSADPNAFPGLQRSVVVNRSSASSGMRLALDLNAMNGGLSQSGVGSSQVPSQFNELFDTETQPDEAHGSTAHVTTSRAEANDDETKMEVDETDDVIAHRPVGGFLLRVEQQLAAERSKAKEVDGDGDGDAAVLMDSDGEEEFEGDQGHRYSRTFPETEPMDTEDFDAEDDEMLDRVSMGSCPETQPFDEDDEDEEEGEDRESVEQTSANAEKHDHHDQEPSSVATNEEHGKLSTNLAQAEQPCRAVDHDSGGFMNSDDMTLEELARQMKKPEEDMSSTDTAKAYLPQICNPITESEDDDVPTTQPSTKESDTPQEPPTPHHNGALKKRGKTAHFQQPTNSQGKSFEFIDSACKCGEAVCKCNGSSAPARQSAIRNLEFAFAVPQSQDSESQQFDSLPDIGALTSKSLSGVSIDGLASKPPTAPKPSTSAIVTPSKSPSSLPPKPISKATQTKSPPQATKRQTPTRRDDETPKKQRRATSAPESREASPSVERTPSHGKKRNRTFLSPDAGVSTDDAQTTPKKGSKRGGSSSHGSTALNVRTRAKILSPVPASRAYLSRSKTIFKYKFEFCLTGFMKEGEANLMELIEDHGGKVHERYQDVLHKDNAKAVVIATPVSWRKLKFMYAVACGIPVVHPEWIHACIHAGHIVPFEGYHVPSGYSATTGKFECPPTQQLDIFNGWKFGIPHDVQHASASTTQALSSLITFILKACGAEKVVEDLASNREQAVDIVLSDEYTKVCDYHARKHGTPVKNFSWVSECVILQRFVEPKATGYLPQKWSESKQRSETVTAAVAPIGDNDATPLKLYTGELVLVDLSDEGKIDHFLLFDVCEILSIHLKTVDASAAGSRKKGETTKTVVLHVGVLDRHPNSPALSRTHTRVLDLSPSKVKRRVVAVSKSDFDKMQYRDESIFYYKDK</sequence>
<dbReference type="PANTHER" id="PTHR15321">
    <property type="entry name" value="TUMOR SUPPRESSOR P53-BINDING PROTEIN 1"/>
    <property type="match status" value="1"/>
</dbReference>
<evidence type="ECO:0000313" key="7">
    <source>
        <dbReference type="Proteomes" id="UP000794436"/>
    </source>
</evidence>
<feature type="compositionally biased region" description="Polar residues" evidence="4">
    <location>
        <begin position="396"/>
        <end position="405"/>
    </location>
</feature>
<dbReference type="InterPro" id="IPR047250">
    <property type="entry name" value="BRCT_p53bp1-like_rpt2"/>
</dbReference>
<comment type="caution">
    <text evidence="6">The sequence shown here is derived from an EMBL/GenBank/DDBJ whole genome shotgun (WGS) entry which is preliminary data.</text>
</comment>
<feature type="region of interest" description="Disordered" evidence="4">
    <location>
        <begin position="124"/>
        <end position="158"/>
    </location>
</feature>
<dbReference type="OrthoDB" id="129353at2759"/>
<evidence type="ECO:0000256" key="1">
    <source>
        <dbReference type="ARBA" id="ARBA00004123"/>
    </source>
</evidence>
<dbReference type="AlphaFoldDB" id="A0A8K1CJU5"/>
<feature type="region of interest" description="Disordered" evidence="4">
    <location>
        <begin position="177"/>
        <end position="405"/>
    </location>
</feature>
<dbReference type="PROSITE" id="PS50172">
    <property type="entry name" value="BRCT"/>
    <property type="match status" value="1"/>
</dbReference>
<dbReference type="Gene3D" id="3.40.50.10190">
    <property type="entry name" value="BRCT domain"/>
    <property type="match status" value="1"/>
</dbReference>
<protein>
    <recommendedName>
        <fullName evidence="5">BRCT domain-containing protein</fullName>
    </recommendedName>
</protein>
<feature type="compositionally biased region" description="Acidic residues" evidence="4">
    <location>
        <begin position="249"/>
        <end position="264"/>
    </location>
</feature>
<keyword evidence="7" id="KW-1185">Reference proteome</keyword>
<evidence type="ECO:0000256" key="4">
    <source>
        <dbReference type="SAM" id="MobiDB-lite"/>
    </source>
</evidence>
<dbReference type="Pfam" id="PF00533">
    <property type="entry name" value="BRCT"/>
    <property type="match status" value="1"/>
</dbReference>
<organism evidence="6 7">
    <name type="scientific">Pythium oligandrum</name>
    <name type="common">Mycoparasitic fungus</name>
    <dbReference type="NCBI Taxonomy" id="41045"/>
    <lineage>
        <taxon>Eukaryota</taxon>
        <taxon>Sar</taxon>
        <taxon>Stramenopiles</taxon>
        <taxon>Oomycota</taxon>
        <taxon>Peronosporomycetes</taxon>
        <taxon>Pythiales</taxon>
        <taxon>Pythiaceae</taxon>
        <taxon>Pythium</taxon>
    </lineage>
</organism>
<dbReference type="GO" id="GO:0045944">
    <property type="term" value="P:positive regulation of transcription by RNA polymerase II"/>
    <property type="evidence" value="ECO:0007669"/>
    <property type="project" value="TreeGrafter"/>
</dbReference>
<accession>A0A8K1CJU5</accession>
<dbReference type="InterPro" id="IPR001357">
    <property type="entry name" value="BRCT_dom"/>
</dbReference>
<dbReference type="SMART" id="SM00292">
    <property type="entry name" value="BRCT"/>
    <property type="match status" value="1"/>
</dbReference>
<evidence type="ECO:0000256" key="3">
    <source>
        <dbReference type="ARBA" id="ARBA00023242"/>
    </source>
</evidence>
<comment type="subcellular location">
    <subcellularLocation>
        <location evidence="1">Nucleus</location>
    </subcellularLocation>
</comment>
<dbReference type="CDD" id="cd17745">
    <property type="entry name" value="BRCT_p53bp1_rpt1"/>
    <property type="match status" value="1"/>
</dbReference>
<evidence type="ECO:0000259" key="5">
    <source>
        <dbReference type="PROSITE" id="PS50172"/>
    </source>
</evidence>
<reference evidence="6" key="1">
    <citation type="submission" date="2019-03" db="EMBL/GenBank/DDBJ databases">
        <title>Long read genome sequence of the mycoparasitic Pythium oligandrum ATCC 38472 isolated from sugarbeet rhizosphere.</title>
        <authorList>
            <person name="Gaulin E."/>
        </authorList>
    </citation>
    <scope>NUCLEOTIDE SEQUENCE</scope>
    <source>
        <strain evidence="6">ATCC 38472_TT</strain>
    </source>
</reference>
<feature type="region of interest" description="Disordered" evidence="4">
    <location>
        <begin position="1"/>
        <end position="71"/>
    </location>
</feature>
<feature type="compositionally biased region" description="Basic and acidic residues" evidence="4">
    <location>
        <begin position="326"/>
        <end position="336"/>
    </location>
</feature>
<keyword evidence="3" id="KW-0539">Nucleus</keyword>
<dbReference type="GO" id="GO:0005634">
    <property type="term" value="C:nucleus"/>
    <property type="evidence" value="ECO:0007669"/>
    <property type="project" value="UniProtKB-SubCell"/>
</dbReference>
<feature type="compositionally biased region" description="Polar residues" evidence="4">
    <location>
        <begin position="511"/>
        <end position="524"/>
    </location>
</feature>
<dbReference type="PANTHER" id="PTHR15321:SF3">
    <property type="entry name" value="TP53-BINDING PROTEIN 1"/>
    <property type="match status" value="1"/>
</dbReference>
<dbReference type="EMBL" id="SPLM01000038">
    <property type="protein sequence ID" value="TMW64941.1"/>
    <property type="molecule type" value="Genomic_DNA"/>
</dbReference>
<dbReference type="GO" id="GO:0042393">
    <property type="term" value="F:histone binding"/>
    <property type="evidence" value="ECO:0007669"/>
    <property type="project" value="TreeGrafter"/>
</dbReference>
<proteinExistence type="predicted"/>
<dbReference type="Proteomes" id="UP000794436">
    <property type="component" value="Unassembled WGS sequence"/>
</dbReference>
<dbReference type="SUPFAM" id="SSF52113">
    <property type="entry name" value="BRCT domain"/>
    <property type="match status" value="1"/>
</dbReference>